<dbReference type="PANTHER" id="PTHR34610">
    <property type="entry name" value="SSL7007 PROTEIN"/>
    <property type="match status" value="1"/>
</dbReference>
<organism evidence="2 3">
    <name type="scientific">Dyadobacter sandarakinus</name>
    <dbReference type="NCBI Taxonomy" id="2747268"/>
    <lineage>
        <taxon>Bacteria</taxon>
        <taxon>Pseudomonadati</taxon>
        <taxon>Bacteroidota</taxon>
        <taxon>Cytophagia</taxon>
        <taxon>Cytophagales</taxon>
        <taxon>Spirosomataceae</taxon>
        <taxon>Dyadobacter</taxon>
    </lineage>
</organism>
<dbReference type="NCBIfam" id="TIGR00305">
    <property type="entry name" value="putative toxin-antitoxin system toxin component, PIN family"/>
    <property type="match status" value="1"/>
</dbReference>
<gene>
    <name evidence="2" type="ORF">HWI92_13450</name>
</gene>
<dbReference type="SUPFAM" id="SSF88723">
    <property type="entry name" value="PIN domain-like"/>
    <property type="match status" value="1"/>
</dbReference>
<dbReference type="InterPro" id="IPR002850">
    <property type="entry name" value="PIN_toxin-like"/>
</dbReference>
<evidence type="ECO:0000313" key="2">
    <source>
        <dbReference type="EMBL" id="QRR01843.1"/>
    </source>
</evidence>
<dbReference type="Pfam" id="PF13470">
    <property type="entry name" value="PIN_3"/>
    <property type="match status" value="1"/>
</dbReference>
<evidence type="ECO:0000259" key="1">
    <source>
        <dbReference type="SMART" id="SM00670"/>
    </source>
</evidence>
<dbReference type="SMART" id="SM00670">
    <property type="entry name" value="PINc"/>
    <property type="match status" value="1"/>
</dbReference>
<dbReference type="EMBL" id="CP056775">
    <property type="protein sequence ID" value="QRR01843.1"/>
    <property type="molecule type" value="Genomic_DNA"/>
</dbReference>
<dbReference type="PANTHER" id="PTHR34610:SF3">
    <property type="entry name" value="SSL7007 PROTEIN"/>
    <property type="match status" value="1"/>
</dbReference>
<accession>A0ABX7I7Y9</accession>
<sequence length="139" mass="15692">MIRVVVDTNCLRASIPPKSPFYQLYLGFIGGKFQWYVSNEILFEYEEILSATYSSKTAHLVLHQLAIAGNVVFAEPAFRWNLITGDPDDNKFADLAISCGCDYLISNDKDFDIFGLLDFPKLKVLKLEEFIALLSQISS</sequence>
<protein>
    <submittedName>
        <fullName evidence="2">Toxin-antitoxin system toxin component, PIN family</fullName>
    </submittedName>
</protein>
<keyword evidence="3" id="KW-1185">Reference proteome</keyword>
<dbReference type="RefSeq" id="WP_204655904.1">
    <property type="nucleotide sequence ID" value="NZ_CP056775.1"/>
</dbReference>
<proteinExistence type="predicted"/>
<name>A0ABX7I7Y9_9BACT</name>
<evidence type="ECO:0000313" key="3">
    <source>
        <dbReference type="Proteomes" id="UP000612680"/>
    </source>
</evidence>
<dbReference type="Proteomes" id="UP000612680">
    <property type="component" value="Chromosome"/>
</dbReference>
<feature type="domain" description="PIN" evidence="1">
    <location>
        <begin position="2"/>
        <end position="113"/>
    </location>
</feature>
<reference evidence="2 3" key="1">
    <citation type="submission" date="2020-06" db="EMBL/GenBank/DDBJ databases">
        <title>Dyadobacter sandarakinus sp. nov., isolated from the soil of the Arctic Yellow River Station.</title>
        <authorList>
            <person name="Zhang Y."/>
            <person name="Peng F."/>
        </authorList>
    </citation>
    <scope>NUCLEOTIDE SEQUENCE [LARGE SCALE GENOMIC DNA]</scope>
    <source>
        <strain evidence="2 3">Q3-56</strain>
    </source>
</reference>
<dbReference type="InterPro" id="IPR002716">
    <property type="entry name" value="PIN_dom"/>
</dbReference>
<dbReference type="InterPro" id="IPR029060">
    <property type="entry name" value="PIN-like_dom_sf"/>
</dbReference>